<keyword evidence="3" id="KW-1185">Reference proteome</keyword>
<feature type="region of interest" description="Disordered" evidence="1">
    <location>
        <begin position="17"/>
        <end position="37"/>
    </location>
</feature>
<dbReference type="EMBL" id="ABCS01000124">
    <property type="protein sequence ID" value="EDM74581.1"/>
    <property type="molecule type" value="Genomic_DNA"/>
</dbReference>
<dbReference type="GO" id="GO:0009055">
    <property type="term" value="F:electron transfer activity"/>
    <property type="evidence" value="ECO:0007669"/>
    <property type="project" value="InterPro"/>
</dbReference>
<gene>
    <name evidence="2" type="ORF">PPSIR1_28696</name>
</gene>
<dbReference type="GO" id="GO:0020037">
    <property type="term" value="F:heme binding"/>
    <property type="evidence" value="ECO:0007669"/>
    <property type="project" value="InterPro"/>
</dbReference>
<proteinExistence type="predicted"/>
<reference evidence="2 3" key="1">
    <citation type="submission" date="2007-06" db="EMBL/GenBank/DDBJ databases">
        <authorList>
            <person name="Shimkets L."/>
            <person name="Ferriera S."/>
            <person name="Johnson J."/>
            <person name="Kravitz S."/>
            <person name="Beeson K."/>
            <person name="Sutton G."/>
            <person name="Rogers Y.-H."/>
            <person name="Friedman R."/>
            <person name="Frazier M."/>
            <person name="Venter J.C."/>
        </authorList>
    </citation>
    <scope>NUCLEOTIDE SEQUENCE [LARGE SCALE GENOMIC DNA]</scope>
    <source>
        <strain evidence="2 3">SIR-1</strain>
    </source>
</reference>
<dbReference type="Proteomes" id="UP000005801">
    <property type="component" value="Unassembled WGS sequence"/>
</dbReference>
<accession>A6GHT5</accession>
<evidence type="ECO:0000313" key="3">
    <source>
        <dbReference type="Proteomes" id="UP000005801"/>
    </source>
</evidence>
<protein>
    <recommendedName>
        <fullName evidence="4">Cytochrome c domain-containing protein</fullName>
    </recommendedName>
</protein>
<dbReference type="SUPFAM" id="SSF46626">
    <property type="entry name" value="Cytochrome c"/>
    <property type="match status" value="1"/>
</dbReference>
<evidence type="ECO:0000313" key="2">
    <source>
        <dbReference type="EMBL" id="EDM74581.1"/>
    </source>
</evidence>
<dbReference type="eggNOG" id="COG2010">
    <property type="taxonomic scope" value="Bacteria"/>
</dbReference>
<dbReference type="InterPro" id="IPR036909">
    <property type="entry name" value="Cyt_c-like_dom_sf"/>
</dbReference>
<sequence>MATATFALVSASMLTACPSDDGSDDDVGTDEEDTGMDDSMMDEETTMGGELSHAADIQPIWDANCAVEGCHVAGAIAPDLSDGYTAMVGVASTQAAGVDYVVAGDAANSYVVAKLAGTQSDLGGAGSQMPLNLEALSDADQALITDWINSGANP</sequence>
<organism evidence="2 3">
    <name type="scientific">Plesiocystis pacifica SIR-1</name>
    <dbReference type="NCBI Taxonomy" id="391625"/>
    <lineage>
        <taxon>Bacteria</taxon>
        <taxon>Pseudomonadati</taxon>
        <taxon>Myxococcota</taxon>
        <taxon>Polyangia</taxon>
        <taxon>Nannocystales</taxon>
        <taxon>Nannocystaceae</taxon>
        <taxon>Plesiocystis</taxon>
    </lineage>
</organism>
<comment type="caution">
    <text evidence="2">The sequence shown here is derived from an EMBL/GenBank/DDBJ whole genome shotgun (WGS) entry which is preliminary data.</text>
</comment>
<name>A6GHT5_9BACT</name>
<feature type="compositionally biased region" description="Acidic residues" evidence="1">
    <location>
        <begin position="21"/>
        <end position="37"/>
    </location>
</feature>
<dbReference type="AlphaFoldDB" id="A6GHT5"/>
<dbReference type="STRING" id="391625.PPSIR1_28696"/>
<evidence type="ECO:0000256" key="1">
    <source>
        <dbReference type="SAM" id="MobiDB-lite"/>
    </source>
</evidence>
<evidence type="ECO:0008006" key="4">
    <source>
        <dbReference type="Google" id="ProtNLM"/>
    </source>
</evidence>